<sequence>MKNIFKKEYDGESLCDVQRDVVEAFSTVFNPEMIDIPVDEYGFQEGTFVVSIKWKPE</sequence>
<accession>H6X4X6</accession>
<reference evidence="1 2" key="1">
    <citation type="journal article" date="2012" name="J. Virol.">
        <title>Genome of Klebsiella sp.-Infecting Bacteriophage vB_KleM_RaK2.</title>
        <authorList>
            <person name="Simoliunas E."/>
            <person name="Kaliniene L."/>
            <person name="Truncaite L."/>
            <person name="Klausa V."/>
            <person name="Zajanckauskaite A."/>
            <person name="Meskys R."/>
        </authorList>
    </citation>
    <scope>NUCLEOTIDE SEQUENCE [LARGE SCALE GENOMIC DNA]</scope>
</reference>
<dbReference type="EMBL" id="JQ513383">
    <property type="protein sequence ID" value="AFA44792.1"/>
    <property type="molecule type" value="Genomic_DNA"/>
</dbReference>
<dbReference type="Proteomes" id="UP000007524">
    <property type="component" value="Segment"/>
</dbReference>
<organism evidence="1 2">
    <name type="scientific">Klebsiella phage vB_KleM_RaK2</name>
    <dbReference type="NCBI Taxonomy" id="1147094"/>
    <lineage>
        <taxon>Viruses</taxon>
        <taxon>Duplodnaviria</taxon>
        <taxon>Heunggongvirae</taxon>
        <taxon>Uroviricota</taxon>
        <taxon>Caudoviricetes</taxon>
        <taxon>Alcyoneusvirus</taxon>
        <taxon>Alcyoneusvirus RaK2</taxon>
    </lineage>
</organism>
<protein>
    <submittedName>
        <fullName evidence="1">Uncharacterized protein</fullName>
    </submittedName>
</protein>
<dbReference type="GeneID" id="14013107"/>
<name>H6X4X6_9CAUD</name>
<dbReference type="RefSeq" id="YP_007007674.1">
    <property type="nucleotide sequence ID" value="NC_019526.1"/>
</dbReference>
<dbReference type="OrthoDB" id="28484at10239"/>
<dbReference type="KEGG" id="vg:14013107"/>
<evidence type="ECO:0000313" key="2">
    <source>
        <dbReference type="Proteomes" id="UP000007524"/>
    </source>
</evidence>
<gene>
    <name evidence="1" type="ORF">RaK2_00519</name>
</gene>
<proteinExistence type="predicted"/>
<keyword evidence="2" id="KW-1185">Reference proteome</keyword>
<evidence type="ECO:0000313" key="1">
    <source>
        <dbReference type="EMBL" id="AFA44792.1"/>
    </source>
</evidence>